<sequence length="328" mass="37843">MLSELPPEVLIEIFGCLEGFEDLFNFSHCSRYLYSIWMLNAESICHAMLPQAIMCFPEAEQLMEALEETESKLYPQRPQNNESPGEESSTPGSVERDGSDDNSLRAYPPVAYMQPFSYTDDPEIAYQHLSKARQRLYYPNTRSRNSAIIKLLHGNINLSPRTRRYLANADIVEASWDCFVDFTLPNLLNNPQNKALRMHVCGKEMTPSERLRFTRTHYRVWTCIVLGGTEELRAKRRAFLSAIGDRREINQMREVCLWLRHHCALNSKKLGLSAAAKDGRWQGAMNTIEDRCDAMGGMLPAIHTRGPFGFWTLLDHWQNDRMFDLWRG</sequence>
<dbReference type="AlphaFoldDB" id="A0A164ZRZ4"/>
<dbReference type="InterPro" id="IPR036047">
    <property type="entry name" value="F-box-like_dom_sf"/>
</dbReference>
<dbReference type="CDD" id="cd09917">
    <property type="entry name" value="F-box_SF"/>
    <property type="match status" value="1"/>
</dbReference>
<dbReference type="SUPFAM" id="SSF81383">
    <property type="entry name" value="F-box domain"/>
    <property type="match status" value="1"/>
</dbReference>
<evidence type="ECO:0000313" key="3">
    <source>
        <dbReference type="EMBL" id="KZF19438.1"/>
    </source>
</evidence>
<dbReference type="RefSeq" id="XP_018184993.1">
    <property type="nucleotide sequence ID" value="XM_018333464.1"/>
</dbReference>
<feature type="compositionally biased region" description="Low complexity" evidence="1">
    <location>
        <begin position="82"/>
        <end position="93"/>
    </location>
</feature>
<gene>
    <name evidence="3" type="ORF">L228DRAFT_251037</name>
</gene>
<name>A0A164ZRZ4_XYLHT</name>
<dbReference type="EMBL" id="KV407466">
    <property type="protein sequence ID" value="KZF19438.1"/>
    <property type="molecule type" value="Genomic_DNA"/>
</dbReference>
<feature type="domain" description="F-box" evidence="2">
    <location>
        <begin position="3"/>
        <end position="36"/>
    </location>
</feature>
<reference evidence="3 4" key="1">
    <citation type="journal article" date="2016" name="Fungal Biol.">
        <title>The genome of Xylona heveae provides a window into fungal endophytism.</title>
        <authorList>
            <person name="Gazis R."/>
            <person name="Kuo A."/>
            <person name="Riley R."/>
            <person name="LaButti K."/>
            <person name="Lipzen A."/>
            <person name="Lin J."/>
            <person name="Amirebrahimi M."/>
            <person name="Hesse C.N."/>
            <person name="Spatafora J.W."/>
            <person name="Henrissat B."/>
            <person name="Hainaut M."/>
            <person name="Grigoriev I.V."/>
            <person name="Hibbett D.S."/>
        </authorList>
    </citation>
    <scope>NUCLEOTIDE SEQUENCE [LARGE SCALE GENOMIC DNA]</scope>
    <source>
        <strain evidence="3 4">TC161</strain>
    </source>
</reference>
<dbReference type="InterPro" id="IPR001810">
    <property type="entry name" value="F-box_dom"/>
</dbReference>
<evidence type="ECO:0000313" key="4">
    <source>
        <dbReference type="Proteomes" id="UP000076632"/>
    </source>
</evidence>
<dbReference type="GeneID" id="28898601"/>
<dbReference type="Pfam" id="PF12937">
    <property type="entry name" value="F-box-like"/>
    <property type="match status" value="1"/>
</dbReference>
<keyword evidence="4" id="KW-1185">Reference proteome</keyword>
<dbReference type="Proteomes" id="UP000076632">
    <property type="component" value="Unassembled WGS sequence"/>
</dbReference>
<evidence type="ECO:0000256" key="1">
    <source>
        <dbReference type="SAM" id="MobiDB-lite"/>
    </source>
</evidence>
<proteinExistence type="predicted"/>
<accession>A0A164ZRZ4</accession>
<dbReference type="InParanoid" id="A0A164ZRZ4"/>
<evidence type="ECO:0000259" key="2">
    <source>
        <dbReference type="Pfam" id="PF12937"/>
    </source>
</evidence>
<feature type="region of interest" description="Disordered" evidence="1">
    <location>
        <begin position="74"/>
        <end position="101"/>
    </location>
</feature>
<protein>
    <recommendedName>
        <fullName evidence="2">F-box domain-containing protein</fullName>
    </recommendedName>
</protein>
<organism evidence="3 4">
    <name type="scientific">Xylona heveae (strain CBS 132557 / TC161)</name>
    <dbReference type="NCBI Taxonomy" id="1328760"/>
    <lineage>
        <taxon>Eukaryota</taxon>
        <taxon>Fungi</taxon>
        <taxon>Dikarya</taxon>
        <taxon>Ascomycota</taxon>
        <taxon>Pezizomycotina</taxon>
        <taxon>Xylonomycetes</taxon>
        <taxon>Xylonales</taxon>
        <taxon>Xylonaceae</taxon>
        <taxon>Xylona</taxon>
    </lineage>
</organism>
<dbReference type="OrthoDB" id="5431250at2759"/>